<name>A0A2P2R4C6_RHIMU</name>
<protein>
    <submittedName>
        <fullName evidence="1">Uncharacterized protein</fullName>
    </submittedName>
</protein>
<proteinExistence type="predicted"/>
<accession>A0A2P2R4C6</accession>
<dbReference type="AlphaFoldDB" id="A0A2P2R4C6"/>
<organism evidence="1">
    <name type="scientific">Rhizophora mucronata</name>
    <name type="common">Asiatic mangrove</name>
    <dbReference type="NCBI Taxonomy" id="61149"/>
    <lineage>
        <taxon>Eukaryota</taxon>
        <taxon>Viridiplantae</taxon>
        <taxon>Streptophyta</taxon>
        <taxon>Embryophyta</taxon>
        <taxon>Tracheophyta</taxon>
        <taxon>Spermatophyta</taxon>
        <taxon>Magnoliopsida</taxon>
        <taxon>eudicotyledons</taxon>
        <taxon>Gunneridae</taxon>
        <taxon>Pentapetalae</taxon>
        <taxon>rosids</taxon>
        <taxon>fabids</taxon>
        <taxon>Malpighiales</taxon>
        <taxon>Rhizophoraceae</taxon>
        <taxon>Rhizophora</taxon>
    </lineage>
</organism>
<sequence>MHPLFYHCVSCHCHINCCFQRVKELRSLT</sequence>
<dbReference type="EMBL" id="GGEC01093574">
    <property type="protein sequence ID" value="MBX74058.1"/>
    <property type="molecule type" value="Transcribed_RNA"/>
</dbReference>
<evidence type="ECO:0000313" key="1">
    <source>
        <dbReference type="EMBL" id="MBX74058.1"/>
    </source>
</evidence>
<reference evidence="1" key="1">
    <citation type="submission" date="2018-02" db="EMBL/GenBank/DDBJ databases">
        <title>Rhizophora mucronata_Transcriptome.</title>
        <authorList>
            <person name="Meera S.P."/>
            <person name="Sreeshan A."/>
            <person name="Augustine A."/>
        </authorList>
    </citation>
    <scope>NUCLEOTIDE SEQUENCE</scope>
    <source>
        <tissue evidence="1">Leaf</tissue>
    </source>
</reference>